<evidence type="ECO:0000256" key="15">
    <source>
        <dbReference type="SAM" id="Phobius"/>
    </source>
</evidence>
<comment type="cofactor">
    <cofactor evidence="1 13">
        <name>heme</name>
        <dbReference type="ChEBI" id="CHEBI:30413"/>
    </cofactor>
</comment>
<keyword evidence="5 13" id="KW-0349">Heme</keyword>
<evidence type="ECO:0000256" key="8">
    <source>
        <dbReference type="ARBA" id="ARBA00022989"/>
    </source>
</evidence>
<dbReference type="InterPro" id="IPR017972">
    <property type="entry name" value="Cyt_P450_CS"/>
</dbReference>
<feature type="transmembrane region" description="Helical" evidence="15">
    <location>
        <begin position="12"/>
        <end position="30"/>
    </location>
</feature>
<feature type="binding site" description="axial binding residue" evidence="13">
    <location>
        <position position="499"/>
    </location>
    <ligand>
        <name>heme</name>
        <dbReference type="ChEBI" id="CHEBI:30413"/>
    </ligand>
    <ligandPart>
        <name>Fe</name>
        <dbReference type="ChEBI" id="CHEBI:18248"/>
    </ligandPart>
</feature>
<name>A0A409WF37_PSICY</name>
<dbReference type="InterPro" id="IPR036396">
    <property type="entry name" value="Cyt_P450_sf"/>
</dbReference>
<keyword evidence="7 13" id="KW-0479">Metal-binding</keyword>
<sequence length="560" mass="62558">MVYTAPLSHTDTLLGVVGASIVVHLIYKKFESYEPTVAFALLVAVPSALSALYLPHATNLAWAGLTVFPLFWTSLVSSIVLYRLSPWHPLAQYPGPLLCKVSKFYLAFRSLGGKQFIYYDKLHEQYGNVVRIGPNELSICDANAIQPLLGNTGLPKGQFWDGRIPESEAVKPLIAIRDKTEHTRRRRPWTRAFSTNALKGYEELVVKRSTQLVDSLAAEKGVANLANWISFFTYDIMSDLAFGGGSEMMAQGDVTGLWHLLEAGQKNAVFMSHVPWLGRLFFRYPKFASELKAFRAHARSRAVVRKNEGSAYKDIFHHLMDEDGVATERPTAVEVTSDGGLAIIAGSDTTSSAMTHLFFFLMCNPTAYKRLQAEVDQLGNDVLDSTKHAHMPYLNAAINEAMRLLPPILGGSQRTPDKGSGGRMLGSYFLAEGNSAFIPTYSLHRDPRNFAPATDSFFPERWLPEEKRIELEPKVFSNPSEFIHNSAAFIPFSLGPTNCAGKNLAYMEMRLVICMIMQQLDLKFKEGYDPSNWKKDMMDYFVTLKGVLPVVITPRKGSRY</sequence>
<dbReference type="GO" id="GO:0016020">
    <property type="term" value="C:membrane"/>
    <property type="evidence" value="ECO:0007669"/>
    <property type="project" value="UniProtKB-SubCell"/>
</dbReference>
<evidence type="ECO:0000256" key="2">
    <source>
        <dbReference type="ARBA" id="ARBA00004370"/>
    </source>
</evidence>
<dbReference type="CDD" id="cd11061">
    <property type="entry name" value="CYP67-like"/>
    <property type="match status" value="1"/>
</dbReference>
<evidence type="ECO:0000256" key="7">
    <source>
        <dbReference type="ARBA" id="ARBA00022723"/>
    </source>
</evidence>
<keyword evidence="10 13" id="KW-0408">Iron</keyword>
<dbReference type="PRINTS" id="PR00463">
    <property type="entry name" value="EP450I"/>
</dbReference>
<dbReference type="Pfam" id="PF00067">
    <property type="entry name" value="p450"/>
    <property type="match status" value="1"/>
</dbReference>
<dbReference type="GO" id="GO:0005506">
    <property type="term" value="F:iron ion binding"/>
    <property type="evidence" value="ECO:0007669"/>
    <property type="project" value="InterPro"/>
</dbReference>
<evidence type="ECO:0000256" key="13">
    <source>
        <dbReference type="PIRSR" id="PIRSR602401-1"/>
    </source>
</evidence>
<keyword evidence="12 15" id="KW-0472">Membrane</keyword>
<dbReference type="GO" id="GO:0004497">
    <property type="term" value="F:monooxygenase activity"/>
    <property type="evidence" value="ECO:0007669"/>
    <property type="project" value="UniProtKB-KW"/>
</dbReference>
<dbReference type="PROSITE" id="PS00086">
    <property type="entry name" value="CYTOCHROME_P450"/>
    <property type="match status" value="1"/>
</dbReference>
<evidence type="ECO:0000256" key="1">
    <source>
        <dbReference type="ARBA" id="ARBA00001971"/>
    </source>
</evidence>
<keyword evidence="17" id="KW-1185">Reference proteome</keyword>
<comment type="similarity">
    <text evidence="4 14">Belongs to the cytochrome P450 family.</text>
</comment>
<evidence type="ECO:0000256" key="11">
    <source>
        <dbReference type="ARBA" id="ARBA00023033"/>
    </source>
</evidence>
<dbReference type="EMBL" id="NHYD01003443">
    <property type="protein sequence ID" value="PPQ77134.1"/>
    <property type="molecule type" value="Genomic_DNA"/>
</dbReference>
<dbReference type="InterPro" id="IPR001128">
    <property type="entry name" value="Cyt_P450"/>
</dbReference>
<dbReference type="PANTHER" id="PTHR24305:SF166">
    <property type="entry name" value="CYTOCHROME P450 12A4, MITOCHONDRIAL-RELATED"/>
    <property type="match status" value="1"/>
</dbReference>
<dbReference type="InParanoid" id="A0A409WF37"/>
<keyword evidence="6 15" id="KW-0812">Transmembrane</keyword>
<protein>
    <recommendedName>
        <fullName evidence="18">High nitrogen upregulated cytochrome P450 monooxygenase 2</fullName>
    </recommendedName>
</protein>
<evidence type="ECO:0000256" key="4">
    <source>
        <dbReference type="ARBA" id="ARBA00010617"/>
    </source>
</evidence>
<evidence type="ECO:0000256" key="14">
    <source>
        <dbReference type="RuleBase" id="RU000461"/>
    </source>
</evidence>
<evidence type="ECO:0000256" key="9">
    <source>
        <dbReference type="ARBA" id="ARBA00023002"/>
    </source>
</evidence>
<dbReference type="GO" id="GO:0020037">
    <property type="term" value="F:heme binding"/>
    <property type="evidence" value="ECO:0007669"/>
    <property type="project" value="InterPro"/>
</dbReference>
<evidence type="ECO:0008006" key="18">
    <source>
        <dbReference type="Google" id="ProtNLM"/>
    </source>
</evidence>
<dbReference type="OrthoDB" id="6692864at2759"/>
<evidence type="ECO:0000256" key="3">
    <source>
        <dbReference type="ARBA" id="ARBA00004721"/>
    </source>
</evidence>
<evidence type="ECO:0000256" key="5">
    <source>
        <dbReference type="ARBA" id="ARBA00022617"/>
    </source>
</evidence>
<evidence type="ECO:0000256" key="12">
    <source>
        <dbReference type="ARBA" id="ARBA00023136"/>
    </source>
</evidence>
<evidence type="ECO:0000256" key="6">
    <source>
        <dbReference type="ARBA" id="ARBA00022692"/>
    </source>
</evidence>
<feature type="transmembrane region" description="Helical" evidence="15">
    <location>
        <begin position="60"/>
        <end position="82"/>
    </location>
</feature>
<accession>A0A409WF37</accession>
<dbReference type="SUPFAM" id="SSF48264">
    <property type="entry name" value="Cytochrome P450"/>
    <property type="match status" value="1"/>
</dbReference>
<feature type="transmembrane region" description="Helical" evidence="15">
    <location>
        <begin position="37"/>
        <end position="54"/>
    </location>
</feature>
<organism evidence="16 17">
    <name type="scientific">Psilocybe cyanescens</name>
    <dbReference type="NCBI Taxonomy" id="93625"/>
    <lineage>
        <taxon>Eukaryota</taxon>
        <taxon>Fungi</taxon>
        <taxon>Dikarya</taxon>
        <taxon>Basidiomycota</taxon>
        <taxon>Agaricomycotina</taxon>
        <taxon>Agaricomycetes</taxon>
        <taxon>Agaricomycetidae</taxon>
        <taxon>Agaricales</taxon>
        <taxon>Agaricineae</taxon>
        <taxon>Strophariaceae</taxon>
        <taxon>Psilocybe</taxon>
    </lineage>
</organism>
<dbReference type="InterPro" id="IPR050121">
    <property type="entry name" value="Cytochrome_P450_monoxygenase"/>
</dbReference>
<reference evidence="16 17" key="1">
    <citation type="journal article" date="2018" name="Evol. Lett.">
        <title>Horizontal gene cluster transfer increased hallucinogenic mushroom diversity.</title>
        <authorList>
            <person name="Reynolds H.T."/>
            <person name="Vijayakumar V."/>
            <person name="Gluck-Thaler E."/>
            <person name="Korotkin H.B."/>
            <person name="Matheny P.B."/>
            <person name="Slot J.C."/>
        </authorList>
    </citation>
    <scope>NUCLEOTIDE SEQUENCE [LARGE SCALE GENOMIC DNA]</scope>
    <source>
        <strain evidence="16 17">2631</strain>
    </source>
</reference>
<evidence type="ECO:0000313" key="16">
    <source>
        <dbReference type="EMBL" id="PPQ77134.1"/>
    </source>
</evidence>
<dbReference type="PANTHER" id="PTHR24305">
    <property type="entry name" value="CYTOCHROME P450"/>
    <property type="match status" value="1"/>
</dbReference>
<keyword evidence="9 14" id="KW-0560">Oxidoreductase</keyword>
<comment type="caution">
    <text evidence="16">The sequence shown here is derived from an EMBL/GenBank/DDBJ whole genome shotgun (WGS) entry which is preliminary data.</text>
</comment>
<keyword evidence="11 14" id="KW-0503">Monooxygenase</keyword>
<dbReference type="AlphaFoldDB" id="A0A409WF37"/>
<dbReference type="PRINTS" id="PR00385">
    <property type="entry name" value="P450"/>
</dbReference>
<gene>
    <name evidence="16" type="ORF">CVT25_010828</name>
</gene>
<dbReference type="Gene3D" id="1.10.630.10">
    <property type="entry name" value="Cytochrome P450"/>
    <property type="match status" value="1"/>
</dbReference>
<keyword evidence="8 15" id="KW-1133">Transmembrane helix</keyword>
<dbReference type="InterPro" id="IPR002401">
    <property type="entry name" value="Cyt_P450_E_grp-I"/>
</dbReference>
<dbReference type="GO" id="GO:0016705">
    <property type="term" value="F:oxidoreductase activity, acting on paired donors, with incorporation or reduction of molecular oxygen"/>
    <property type="evidence" value="ECO:0007669"/>
    <property type="project" value="InterPro"/>
</dbReference>
<proteinExistence type="inferred from homology"/>
<dbReference type="STRING" id="93625.A0A409WF37"/>
<comment type="pathway">
    <text evidence="3">Secondary metabolite biosynthesis; terpenoid biosynthesis.</text>
</comment>
<evidence type="ECO:0000256" key="10">
    <source>
        <dbReference type="ARBA" id="ARBA00023004"/>
    </source>
</evidence>
<evidence type="ECO:0000313" key="17">
    <source>
        <dbReference type="Proteomes" id="UP000283269"/>
    </source>
</evidence>
<comment type="subcellular location">
    <subcellularLocation>
        <location evidence="2">Membrane</location>
    </subcellularLocation>
</comment>
<dbReference type="Proteomes" id="UP000283269">
    <property type="component" value="Unassembled WGS sequence"/>
</dbReference>